<organism evidence="7 8">
    <name type="scientific">Sphaerobolus stellatus (strain SS14)</name>
    <dbReference type="NCBI Taxonomy" id="990650"/>
    <lineage>
        <taxon>Eukaryota</taxon>
        <taxon>Fungi</taxon>
        <taxon>Dikarya</taxon>
        <taxon>Basidiomycota</taxon>
        <taxon>Agaricomycotina</taxon>
        <taxon>Agaricomycetes</taxon>
        <taxon>Phallomycetidae</taxon>
        <taxon>Geastrales</taxon>
        <taxon>Sphaerobolaceae</taxon>
        <taxon>Sphaerobolus</taxon>
    </lineage>
</organism>
<accession>A0A0C9US98</accession>
<dbReference type="GO" id="GO:0016020">
    <property type="term" value="C:membrane"/>
    <property type="evidence" value="ECO:0007669"/>
    <property type="project" value="InterPro"/>
</dbReference>
<keyword evidence="2" id="KW-0547">Nucleotide-binding</keyword>
<dbReference type="HOGENOM" id="CLU_928036_0_0_1"/>
<keyword evidence="3" id="KW-0067">ATP-binding</keyword>
<evidence type="ECO:0000256" key="1">
    <source>
        <dbReference type="ARBA" id="ARBA00022692"/>
    </source>
</evidence>
<dbReference type="Gene3D" id="1.20.1560.10">
    <property type="entry name" value="ABC transporter type 1, transmembrane domain"/>
    <property type="match status" value="1"/>
</dbReference>
<evidence type="ECO:0000256" key="5">
    <source>
        <dbReference type="ARBA" id="ARBA00023136"/>
    </source>
</evidence>
<sequence length="300" mass="34174">MTYILTPVDEHAWFLWVQISISYIVGAIIPITMPRRYTPVDPLNPSKDNNPEQTASWFFLFTYTFMDPLIWKAANYEHLPYEELPPLADYDRSEYLVDKSKGLLDPFFRKKKTHIFWGLMKLYCSEYARLTIALSTMLLAGFIPPVAMNKILHYLETGDSDAYFRPWMWVGAFFVAPNIAALAYQYYIYIATWTLVRTEAILTQLVFDHSLRIRMKEDVAGGSVPSTPTSSRPQSVLVAAEEVHVEPAKESVRSGENLVGRINNYVGTDLGNIGEGRDFLLIIVGSPLRFTIPNELFPAA</sequence>
<feature type="transmembrane region" description="Helical" evidence="6">
    <location>
        <begin position="12"/>
        <end position="33"/>
    </location>
</feature>
<dbReference type="PANTHER" id="PTHR24223">
    <property type="entry name" value="ATP-BINDING CASSETTE SUB-FAMILY C"/>
    <property type="match status" value="1"/>
</dbReference>
<protein>
    <recommendedName>
        <fullName evidence="9">ABC transmembrane type-1 domain-containing protein</fullName>
    </recommendedName>
</protein>
<dbReference type="OrthoDB" id="6500128at2759"/>
<name>A0A0C9US98_SPHS4</name>
<evidence type="ECO:0008006" key="9">
    <source>
        <dbReference type="Google" id="ProtNLM"/>
    </source>
</evidence>
<reference evidence="7 8" key="1">
    <citation type="submission" date="2014-06" db="EMBL/GenBank/DDBJ databases">
        <title>Evolutionary Origins and Diversification of the Mycorrhizal Mutualists.</title>
        <authorList>
            <consortium name="DOE Joint Genome Institute"/>
            <consortium name="Mycorrhizal Genomics Consortium"/>
            <person name="Kohler A."/>
            <person name="Kuo A."/>
            <person name="Nagy L.G."/>
            <person name="Floudas D."/>
            <person name="Copeland A."/>
            <person name="Barry K.W."/>
            <person name="Cichocki N."/>
            <person name="Veneault-Fourrey C."/>
            <person name="LaButti K."/>
            <person name="Lindquist E.A."/>
            <person name="Lipzen A."/>
            <person name="Lundell T."/>
            <person name="Morin E."/>
            <person name="Murat C."/>
            <person name="Riley R."/>
            <person name="Ohm R."/>
            <person name="Sun H."/>
            <person name="Tunlid A."/>
            <person name="Henrissat B."/>
            <person name="Grigoriev I.V."/>
            <person name="Hibbett D.S."/>
            <person name="Martin F."/>
        </authorList>
    </citation>
    <scope>NUCLEOTIDE SEQUENCE [LARGE SCALE GENOMIC DNA]</scope>
    <source>
        <strain evidence="7 8">SS14</strain>
    </source>
</reference>
<dbReference type="InterPro" id="IPR036640">
    <property type="entry name" value="ABC1_TM_sf"/>
</dbReference>
<keyword evidence="4 6" id="KW-1133">Transmembrane helix</keyword>
<keyword evidence="1 6" id="KW-0812">Transmembrane</keyword>
<dbReference type="GO" id="GO:0042626">
    <property type="term" value="F:ATPase-coupled transmembrane transporter activity"/>
    <property type="evidence" value="ECO:0007669"/>
    <property type="project" value="TreeGrafter"/>
</dbReference>
<feature type="transmembrane region" description="Helical" evidence="6">
    <location>
        <begin position="167"/>
        <end position="187"/>
    </location>
</feature>
<gene>
    <name evidence="7" type="ORF">M422DRAFT_29807</name>
</gene>
<evidence type="ECO:0000313" key="8">
    <source>
        <dbReference type="Proteomes" id="UP000054279"/>
    </source>
</evidence>
<evidence type="ECO:0000256" key="2">
    <source>
        <dbReference type="ARBA" id="ARBA00022741"/>
    </source>
</evidence>
<dbReference type="EMBL" id="KN837111">
    <property type="protein sequence ID" value="KIJ45728.1"/>
    <property type="molecule type" value="Genomic_DNA"/>
</dbReference>
<dbReference type="GO" id="GO:0005524">
    <property type="term" value="F:ATP binding"/>
    <property type="evidence" value="ECO:0007669"/>
    <property type="project" value="UniProtKB-KW"/>
</dbReference>
<evidence type="ECO:0000313" key="7">
    <source>
        <dbReference type="EMBL" id="KIJ45728.1"/>
    </source>
</evidence>
<keyword evidence="8" id="KW-1185">Reference proteome</keyword>
<evidence type="ECO:0000256" key="3">
    <source>
        <dbReference type="ARBA" id="ARBA00022840"/>
    </source>
</evidence>
<keyword evidence="5 6" id="KW-0472">Membrane</keyword>
<dbReference type="PANTHER" id="PTHR24223:SF356">
    <property type="entry name" value="ATP-BINDING CASSETTE TRANSPORTER ABC4"/>
    <property type="match status" value="1"/>
</dbReference>
<dbReference type="SUPFAM" id="SSF90123">
    <property type="entry name" value="ABC transporter transmembrane region"/>
    <property type="match status" value="1"/>
</dbReference>
<evidence type="ECO:0000256" key="6">
    <source>
        <dbReference type="SAM" id="Phobius"/>
    </source>
</evidence>
<dbReference type="Proteomes" id="UP000054279">
    <property type="component" value="Unassembled WGS sequence"/>
</dbReference>
<dbReference type="InterPro" id="IPR050173">
    <property type="entry name" value="ABC_transporter_C-like"/>
</dbReference>
<dbReference type="AlphaFoldDB" id="A0A0C9US98"/>
<proteinExistence type="predicted"/>
<feature type="transmembrane region" description="Helical" evidence="6">
    <location>
        <begin position="127"/>
        <end position="147"/>
    </location>
</feature>
<evidence type="ECO:0000256" key="4">
    <source>
        <dbReference type="ARBA" id="ARBA00022989"/>
    </source>
</evidence>